<dbReference type="CTD" id="9813745"/>
<comment type="function">
    <text evidence="7">Component of an histone acetyltransferase complex.</text>
</comment>
<dbReference type="InterPro" id="IPR011011">
    <property type="entry name" value="Znf_FYVE_PHD"/>
</dbReference>
<dbReference type="OrthoDB" id="5411773at2759"/>
<dbReference type="GO" id="GO:0005634">
    <property type="term" value="C:nucleus"/>
    <property type="evidence" value="ECO:0007669"/>
    <property type="project" value="UniProtKB-SubCell"/>
</dbReference>
<proteinExistence type="inferred from homology"/>
<comment type="domain">
    <text evidence="7">The PHD-type zinc finger mediates the binding to H3K4me3.</text>
</comment>
<dbReference type="Gene3D" id="6.10.140.1740">
    <property type="match status" value="1"/>
</dbReference>
<dbReference type="AlphaFoldDB" id="E3MPK8"/>
<dbReference type="InterPro" id="IPR001965">
    <property type="entry name" value="Znf_PHD"/>
</dbReference>
<keyword evidence="4 7" id="KW-0863">Zinc-finger</keyword>
<feature type="compositionally biased region" description="Basic residues" evidence="8">
    <location>
        <begin position="128"/>
        <end position="140"/>
    </location>
</feature>
<dbReference type="InterPro" id="IPR024610">
    <property type="entry name" value="ING_N_histone-binding"/>
</dbReference>
<evidence type="ECO:0000256" key="5">
    <source>
        <dbReference type="ARBA" id="ARBA00022833"/>
    </source>
</evidence>
<comment type="subunit">
    <text evidence="7">Component of an histone acetyltransferase complex. Interacts with H3K4me3 and to a lesser extent with H3K4me2.</text>
</comment>
<feature type="compositionally biased region" description="Acidic residues" evidence="8">
    <location>
        <begin position="303"/>
        <end position="314"/>
    </location>
</feature>
<dbReference type="PANTHER" id="PTHR10333">
    <property type="entry name" value="INHIBITOR OF GROWTH PROTEIN"/>
    <property type="match status" value="1"/>
</dbReference>
<dbReference type="InterPro" id="IPR059153">
    <property type="entry name" value="NSD_PHD-1st"/>
</dbReference>
<comment type="similarity">
    <text evidence="2 7">Belongs to the ING family.</text>
</comment>
<evidence type="ECO:0000256" key="7">
    <source>
        <dbReference type="RuleBase" id="RU361213"/>
    </source>
</evidence>
<evidence type="ECO:0000256" key="6">
    <source>
        <dbReference type="ARBA" id="ARBA00023242"/>
    </source>
</evidence>
<dbReference type="CDD" id="cd15505">
    <property type="entry name" value="PHD_ING"/>
    <property type="match status" value="1"/>
</dbReference>
<dbReference type="SUPFAM" id="SSF57903">
    <property type="entry name" value="FYVE/PHD zinc finger"/>
    <property type="match status" value="1"/>
</dbReference>
<evidence type="ECO:0000256" key="2">
    <source>
        <dbReference type="ARBA" id="ARBA00010210"/>
    </source>
</evidence>
<evidence type="ECO:0000313" key="10">
    <source>
        <dbReference type="Proteomes" id="UP000008281"/>
    </source>
</evidence>
<dbReference type="FunCoup" id="E3MPK8">
    <property type="interactions" value="1367"/>
</dbReference>
<dbReference type="Pfam" id="PF23011">
    <property type="entry name" value="PHD-1st_NSD"/>
    <property type="match status" value="1"/>
</dbReference>
<dbReference type="SMART" id="SM00249">
    <property type="entry name" value="PHD"/>
    <property type="match status" value="1"/>
</dbReference>
<dbReference type="PROSITE" id="PS01359">
    <property type="entry name" value="ZF_PHD_1"/>
    <property type="match status" value="1"/>
</dbReference>
<dbReference type="GeneID" id="9813745"/>
<protein>
    <recommendedName>
        <fullName evidence="7">Inhibitor of growth protein</fullName>
    </recommendedName>
</protein>
<dbReference type="GO" id="GO:0008270">
    <property type="term" value="F:zinc ion binding"/>
    <property type="evidence" value="ECO:0007669"/>
    <property type="project" value="UniProtKB-KW"/>
</dbReference>
<dbReference type="EMBL" id="DS268463">
    <property type="protein sequence ID" value="EFP06493.1"/>
    <property type="molecule type" value="Genomic_DNA"/>
</dbReference>
<evidence type="ECO:0000256" key="3">
    <source>
        <dbReference type="ARBA" id="ARBA00022723"/>
    </source>
</evidence>
<dbReference type="PROSITE" id="PS50016">
    <property type="entry name" value="ZF_PHD_2"/>
    <property type="match status" value="1"/>
</dbReference>
<comment type="subcellular location">
    <subcellularLocation>
        <location evidence="1 7">Nucleus</location>
    </subcellularLocation>
</comment>
<keyword evidence="6 7" id="KW-0539">Nucleus</keyword>
<accession>E3MPK8</accession>
<dbReference type="eggNOG" id="KOG1973">
    <property type="taxonomic scope" value="Eukaryota"/>
</dbReference>
<dbReference type="Gene3D" id="3.30.40.10">
    <property type="entry name" value="Zinc/RING finger domain, C3HC4 (zinc finger)"/>
    <property type="match status" value="1"/>
</dbReference>
<keyword evidence="3 7" id="KW-0479">Metal-binding</keyword>
<feature type="compositionally biased region" description="Basic and acidic residues" evidence="8">
    <location>
        <begin position="240"/>
        <end position="258"/>
    </location>
</feature>
<dbReference type="InterPro" id="IPR019786">
    <property type="entry name" value="Zinc_finger_PHD-type_CS"/>
</dbReference>
<reference evidence="9" key="1">
    <citation type="submission" date="2007-07" db="EMBL/GenBank/DDBJ databases">
        <title>PCAP assembly of the Caenorhabditis remanei genome.</title>
        <authorList>
            <consortium name="The Caenorhabditis remanei Sequencing Consortium"/>
            <person name="Wilson R.K."/>
        </authorList>
    </citation>
    <scope>NUCLEOTIDE SEQUENCE [LARGE SCALE GENOMIC DNA]</scope>
    <source>
        <strain evidence="9">PB4641</strain>
    </source>
</reference>
<dbReference type="InterPro" id="IPR013083">
    <property type="entry name" value="Znf_RING/FYVE/PHD"/>
</dbReference>
<dbReference type="OMA" id="GPNCKYE"/>
<evidence type="ECO:0000313" key="9">
    <source>
        <dbReference type="EMBL" id="EFP06493.1"/>
    </source>
</evidence>
<evidence type="ECO:0000256" key="8">
    <source>
        <dbReference type="SAM" id="MobiDB-lite"/>
    </source>
</evidence>
<feature type="compositionally biased region" description="Low complexity" evidence="8">
    <location>
        <begin position="146"/>
        <end position="162"/>
    </location>
</feature>
<feature type="region of interest" description="Disordered" evidence="8">
    <location>
        <begin position="232"/>
        <end position="332"/>
    </location>
</feature>
<name>E3MPK8_CAERE</name>
<evidence type="ECO:0000256" key="1">
    <source>
        <dbReference type="ARBA" id="ARBA00004123"/>
    </source>
</evidence>
<keyword evidence="7" id="KW-0156">Chromatin regulator</keyword>
<dbReference type="SMART" id="SM01408">
    <property type="entry name" value="ING"/>
    <property type="match status" value="1"/>
</dbReference>
<organism evidence="10">
    <name type="scientific">Caenorhabditis remanei</name>
    <name type="common">Caenorhabditis vulgaris</name>
    <dbReference type="NCBI Taxonomy" id="31234"/>
    <lineage>
        <taxon>Eukaryota</taxon>
        <taxon>Metazoa</taxon>
        <taxon>Ecdysozoa</taxon>
        <taxon>Nematoda</taxon>
        <taxon>Chromadorea</taxon>
        <taxon>Rhabditida</taxon>
        <taxon>Rhabditina</taxon>
        <taxon>Rhabditomorpha</taxon>
        <taxon>Rhabditoidea</taxon>
        <taxon>Rhabditidae</taxon>
        <taxon>Peloderinae</taxon>
        <taxon>Caenorhabditis</taxon>
    </lineage>
</organism>
<evidence type="ECO:0000256" key="4">
    <source>
        <dbReference type="ARBA" id="ARBA00022771"/>
    </source>
</evidence>
<dbReference type="Pfam" id="PF12998">
    <property type="entry name" value="ING"/>
    <property type="match status" value="1"/>
</dbReference>
<dbReference type="GO" id="GO:0006325">
    <property type="term" value="P:chromatin organization"/>
    <property type="evidence" value="ECO:0007669"/>
    <property type="project" value="UniProtKB-KW"/>
</dbReference>
<dbReference type="STRING" id="31234.E3MPK8"/>
<feature type="compositionally biased region" description="Basic and acidic residues" evidence="8">
    <location>
        <begin position="270"/>
        <end position="281"/>
    </location>
</feature>
<dbReference type="Proteomes" id="UP000008281">
    <property type="component" value="Unassembled WGS sequence"/>
</dbReference>
<feature type="compositionally biased region" description="Basic and acidic residues" evidence="8">
    <location>
        <begin position="288"/>
        <end position="302"/>
    </location>
</feature>
<dbReference type="InterPro" id="IPR019787">
    <property type="entry name" value="Znf_PHD-finger"/>
</dbReference>
<keyword evidence="10" id="KW-1185">Reference proteome</keyword>
<sequence>MDSFYVDLKKEIDNITISLEKIHVELPPKIKEGMEKIGVLDRKVAAKMEGIETTKAEFVEYFKEMDQEQKVAACKYIEKEYQEASDLSERKIKIAEGIRKAIEKVKREFQEGTMNFIENYPEPEVPKARKPKKKTAKKEKKQPSTEEPCSSSSLAPSSSSEVPSKKGSRLKKKKVAEEEQLWCYCREEKPGEMIFCEDPECAIQWFHFECIGMKVAPEGDWFCKECLGKMLEDPFDDEPAPEKKSNTPKSSEKMRNDNQEEVVVRTPKKVVVEKGTVEKPDSSSNNQKMKDAESNKESKTITEGDEASEEEPEEPVIKIVSTPDVVSFEEVA</sequence>
<feature type="region of interest" description="Disordered" evidence="8">
    <location>
        <begin position="120"/>
        <end position="171"/>
    </location>
</feature>
<dbReference type="InterPro" id="IPR028651">
    <property type="entry name" value="ING_fam"/>
</dbReference>
<dbReference type="GO" id="GO:0035267">
    <property type="term" value="C:NuA4 histone acetyltransferase complex"/>
    <property type="evidence" value="ECO:0007669"/>
    <property type="project" value="TreeGrafter"/>
</dbReference>
<dbReference type="KEGG" id="crq:GCK72_026127"/>
<dbReference type="HOGENOM" id="CLU_837419_0_0_1"/>
<gene>
    <name evidence="9" type="ORF">CRE_08354</name>
</gene>
<dbReference type="RefSeq" id="XP_003101917.2">
    <property type="nucleotide sequence ID" value="XM_003101869.2"/>
</dbReference>
<dbReference type="PANTHER" id="PTHR10333:SF107">
    <property type="entry name" value="ING FAMILY MEMBER LSY-13"/>
    <property type="match status" value="1"/>
</dbReference>
<keyword evidence="5 7" id="KW-0862">Zinc</keyword>